<evidence type="ECO:0000256" key="1">
    <source>
        <dbReference type="RuleBase" id="RU003494"/>
    </source>
</evidence>
<dbReference type="EMBL" id="WUMV01000003">
    <property type="protein sequence ID" value="MXN65511.1"/>
    <property type="molecule type" value="Genomic_DNA"/>
</dbReference>
<dbReference type="Pfam" id="PF00043">
    <property type="entry name" value="GST_C"/>
    <property type="match status" value="1"/>
</dbReference>
<evidence type="ECO:0000313" key="4">
    <source>
        <dbReference type="EMBL" id="MXN65511.1"/>
    </source>
</evidence>
<dbReference type="CDD" id="cd03206">
    <property type="entry name" value="GST_C_7"/>
    <property type="match status" value="1"/>
</dbReference>
<dbReference type="SFLD" id="SFLDS00019">
    <property type="entry name" value="Glutathione_Transferase_(cytos"/>
    <property type="match status" value="1"/>
</dbReference>
<gene>
    <name evidence="4" type="ORF">GR183_11420</name>
</gene>
<dbReference type="GO" id="GO:0016740">
    <property type="term" value="F:transferase activity"/>
    <property type="evidence" value="ECO:0007669"/>
    <property type="project" value="UniProtKB-KW"/>
</dbReference>
<protein>
    <submittedName>
        <fullName evidence="4">Glutathione S-transferase</fullName>
    </submittedName>
</protein>
<dbReference type="InterPro" id="IPR036249">
    <property type="entry name" value="Thioredoxin-like_sf"/>
</dbReference>
<reference evidence="4 5" key="1">
    <citation type="submission" date="2019-12" db="EMBL/GenBank/DDBJ databases">
        <authorList>
            <person name="Li M."/>
        </authorList>
    </citation>
    <scope>NUCLEOTIDE SEQUENCE [LARGE SCALE GENOMIC DNA]</scope>
    <source>
        <strain evidence="4 5">GBMRC 2046</strain>
    </source>
</reference>
<dbReference type="PROSITE" id="PS50404">
    <property type="entry name" value="GST_NTER"/>
    <property type="match status" value="1"/>
</dbReference>
<dbReference type="SFLD" id="SFLDG00358">
    <property type="entry name" value="Main_(cytGST)"/>
    <property type="match status" value="1"/>
</dbReference>
<dbReference type="Gene3D" id="1.20.1050.10">
    <property type="match status" value="1"/>
</dbReference>
<evidence type="ECO:0000313" key="5">
    <source>
        <dbReference type="Proteomes" id="UP000433101"/>
    </source>
</evidence>
<dbReference type="PANTHER" id="PTHR44051:SF2">
    <property type="entry name" value="HYPOTHETICAL GLUTATHIONE S-TRANSFERASE LIKE PROTEIN"/>
    <property type="match status" value="1"/>
</dbReference>
<keyword evidence="5" id="KW-1185">Reference proteome</keyword>
<name>A0A7X3LUS8_9HYPH</name>
<comment type="similarity">
    <text evidence="1">Belongs to the GST superfamily.</text>
</comment>
<dbReference type="InterPro" id="IPR004046">
    <property type="entry name" value="GST_C"/>
</dbReference>
<dbReference type="SUPFAM" id="SSF52833">
    <property type="entry name" value="Thioredoxin-like"/>
    <property type="match status" value="1"/>
</dbReference>
<feature type="domain" description="GST C-terminal" evidence="3">
    <location>
        <begin position="90"/>
        <end position="208"/>
    </location>
</feature>
<dbReference type="AlphaFoldDB" id="A0A7X3LUS8"/>
<organism evidence="4 5">
    <name type="scientific">Stappia sediminis</name>
    <dbReference type="NCBI Taxonomy" id="2692190"/>
    <lineage>
        <taxon>Bacteria</taxon>
        <taxon>Pseudomonadati</taxon>
        <taxon>Pseudomonadota</taxon>
        <taxon>Alphaproteobacteria</taxon>
        <taxon>Hyphomicrobiales</taxon>
        <taxon>Stappiaceae</taxon>
        <taxon>Stappia</taxon>
    </lineage>
</organism>
<dbReference type="PROSITE" id="PS50405">
    <property type="entry name" value="GST_CTER"/>
    <property type="match status" value="1"/>
</dbReference>
<evidence type="ECO:0000259" key="2">
    <source>
        <dbReference type="PROSITE" id="PS50404"/>
    </source>
</evidence>
<dbReference type="SFLD" id="SFLDG01151">
    <property type="entry name" value="Main.2:_Nu-like"/>
    <property type="match status" value="1"/>
</dbReference>
<dbReference type="InterPro" id="IPR036282">
    <property type="entry name" value="Glutathione-S-Trfase_C_sf"/>
</dbReference>
<evidence type="ECO:0000259" key="3">
    <source>
        <dbReference type="PROSITE" id="PS50405"/>
    </source>
</evidence>
<dbReference type="CDD" id="cd03056">
    <property type="entry name" value="GST_N_4"/>
    <property type="match status" value="1"/>
</dbReference>
<dbReference type="InterPro" id="IPR040079">
    <property type="entry name" value="Glutathione_S-Trfase"/>
</dbReference>
<comment type="caution">
    <text evidence="4">The sequence shown here is derived from an EMBL/GenBank/DDBJ whole genome shotgun (WGS) entry which is preliminary data.</text>
</comment>
<dbReference type="InterPro" id="IPR004045">
    <property type="entry name" value="Glutathione_S-Trfase_N"/>
</dbReference>
<dbReference type="Proteomes" id="UP000433101">
    <property type="component" value="Unassembled WGS sequence"/>
</dbReference>
<proteinExistence type="inferred from homology"/>
<dbReference type="SUPFAM" id="SSF47616">
    <property type="entry name" value="GST C-terminal domain-like"/>
    <property type="match status" value="1"/>
</dbReference>
<dbReference type="Pfam" id="PF02798">
    <property type="entry name" value="GST_N"/>
    <property type="match status" value="1"/>
</dbReference>
<feature type="domain" description="GST N-terminal" evidence="2">
    <location>
        <begin position="5"/>
        <end position="86"/>
    </location>
</feature>
<accession>A0A7X3LUS8</accession>
<dbReference type="PANTHER" id="PTHR44051">
    <property type="entry name" value="GLUTATHIONE S-TRANSFERASE-RELATED"/>
    <property type="match status" value="1"/>
</dbReference>
<dbReference type="InterPro" id="IPR010987">
    <property type="entry name" value="Glutathione-S-Trfase_C-like"/>
</dbReference>
<keyword evidence="4" id="KW-0808">Transferase</keyword>
<sequence length="208" mass="22570">MNMTAKLKLHRFEKSGHSHRAVLFASLLGLDAELIDVDLANGAHKTPDYLKMHPFGQVPVLQDGDQTIWDSNAILVHLATNHDASGEWYPDDKASAIQAWLSVAAGPLFNGPCAARLVTVFGADFDHERTKATATALFEILDKELAERAFLVGDKPTIADIALYSYTAHAPEGGAPLEPYANIRAWLKRIEALPGFVAMPETKAGLLA</sequence>
<dbReference type="Gene3D" id="3.40.30.10">
    <property type="entry name" value="Glutaredoxin"/>
    <property type="match status" value="1"/>
</dbReference>